<keyword evidence="3" id="KW-0378">Hydrolase</keyword>
<keyword evidence="10" id="KW-1185">Reference proteome</keyword>
<dbReference type="PROSITE" id="PS51273">
    <property type="entry name" value="GATASE_TYPE_1"/>
    <property type="match status" value="1"/>
</dbReference>
<dbReference type="GO" id="GO:0016829">
    <property type="term" value="F:lyase activity"/>
    <property type="evidence" value="ECO:0007669"/>
    <property type="project" value="UniProtKB-KW"/>
</dbReference>
<feature type="active site" description="Charge relay system" evidence="7">
    <location>
        <position position="169"/>
    </location>
</feature>
<accession>A0A975GI47</accession>
<gene>
    <name evidence="9" type="primary">pdxT</name>
    <name evidence="9" type="ORF">dnl_38300</name>
</gene>
<reference evidence="9" key="1">
    <citation type="journal article" date="2021" name="Microb. Physiol.">
        <title>Proteogenomic Insights into the Physiology of Marine, Sulfate-Reducing, Filamentous Desulfonema limicola and Desulfonema magnum.</title>
        <authorList>
            <person name="Schnaars V."/>
            <person name="Wohlbrand L."/>
            <person name="Scheve S."/>
            <person name="Hinrichs C."/>
            <person name="Reinhardt R."/>
            <person name="Rabus R."/>
        </authorList>
    </citation>
    <scope>NUCLEOTIDE SEQUENCE</scope>
    <source>
        <strain evidence="9">5ac10</strain>
    </source>
</reference>
<dbReference type="EC" id="3.5.1.2" evidence="2"/>
<evidence type="ECO:0000313" key="9">
    <source>
        <dbReference type="EMBL" id="QTA81493.1"/>
    </source>
</evidence>
<dbReference type="GO" id="GO:0008614">
    <property type="term" value="P:pyridoxine metabolic process"/>
    <property type="evidence" value="ECO:0007669"/>
    <property type="project" value="TreeGrafter"/>
</dbReference>
<dbReference type="RefSeq" id="WP_207687519.1">
    <property type="nucleotide sequence ID" value="NZ_CP061799.1"/>
</dbReference>
<dbReference type="InterPro" id="IPR021196">
    <property type="entry name" value="PdxT/SNO_CS"/>
</dbReference>
<dbReference type="PANTHER" id="PTHR31559">
    <property type="entry name" value="PYRIDOXAL 5'-PHOSPHATE SYNTHASE SUBUNIT SNO"/>
    <property type="match status" value="1"/>
</dbReference>
<dbReference type="Proteomes" id="UP000663720">
    <property type="component" value="Chromosome"/>
</dbReference>
<name>A0A975GI47_9BACT</name>
<dbReference type="EMBL" id="CP061799">
    <property type="protein sequence ID" value="QTA81493.1"/>
    <property type="molecule type" value="Genomic_DNA"/>
</dbReference>
<evidence type="ECO:0000256" key="5">
    <source>
        <dbReference type="ARBA" id="ARBA00023239"/>
    </source>
</evidence>
<dbReference type="PANTHER" id="PTHR31559:SF0">
    <property type="entry name" value="PYRIDOXAL 5'-PHOSPHATE SYNTHASE SUBUNIT SNO1-RELATED"/>
    <property type="match status" value="1"/>
</dbReference>
<dbReference type="InterPro" id="IPR029062">
    <property type="entry name" value="Class_I_gatase-like"/>
</dbReference>
<evidence type="ECO:0000313" key="10">
    <source>
        <dbReference type="Proteomes" id="UP000663720"/>
    </source>
</evidence>
<dbReference type="PROSITE" id="PS51130">
    <property type="entry name" value="PDXT_SNO_2"/>
    <property type="match status" value="1"/>
</dbReference>
<evidence type="ECO:0000256" key="1">
    <source>
        <dbReference type="ARBA" id="ARBA00008345"/>
    </source>
</evidence>
<dbReference type="PROSITE" id="PS01236">
    <property type="entry name" value="PDXT_SNO_1"/>
    <property type="match status" value="1"/>
</dbReference>
<evidence type="ECO:0000256" key="4">
    <source>
        <dbReference type="ARBA" id="ARBA00022962"/>
    </source>
</evidence>
<evidence type="ECO:0000256" key="7">
    <source>
        <dbReference type="PIRSR" id="PIRSR005639-1"/>
    </source>
</evidence>
<evidence type="ECO:0000256" key="2">
    <source>
        <dbReference type="ARBA" id="ARBA00012918"/>
    </source>
</evidence>
<dbReference type="SUPFAM" id="SSF52317">
    <property type="entry name" value="Class I glutamine amidotransferase-like"/>
    <property type="match status" value="1"/>
</dbReference>
<dbReference type="CDD" id="cd01749">
    <property type="entry name" value="GATase1_PB"/>
    <property type="match status" value="1"/>
</dbReference>
<feature type="binding site" evidence="8">
    <location>
        <begin position="46"/>
        <end position="48"/>
    </location>
    <ligand>
        <name>L-glutamine</name>
        <dbReference type="ChEBI" id="CHEBI:58359"/>
    </ligand>
</feature>
<evidence type="ECO:0000256" key="3">
    <source>
        <dbReference type="ARBA" id="ARBA00022801"/>
    </source>
</evidence>
<comment type="similarity">
    <text evidence="1">Belongs to the glutaminase PdxT/SNO family.</text>
</comment>
<feature type="binding site" evidence="8">
    <location>
        <begin position="133"/>
        <end position="134"/>
    </location>
    <ligand>
        <name>L-glutamine</name>
        <dbReference type="ChEBI" id="CHEBI:58359"/>
    </ligand>
</feature>
<dbReference type="Pfam" id="PF01174">
    <property type="entry name" value="SNO"/>
    <property type="match status" value="1"/>
</dbReference>
<feature type="binding site" evidence="8">
    <location>
        <position position="104"/>
    </location>
    <ligand>
        <name>L-glutamine</name>
        <dbReference type="ChEBI" id="CHEBI:58359"/>
    </ligand>
</feature>
<dbReference type="PIRSF" id="PIRSF005639">
    <property type="entry name" value="Glut_amidoT_SNO"/>
    <property type="match status" value="1"/>
</dbReference>
<dbReference type="InterPro" id="IPR002161">
    <property type="entry name" value="PdxT/SNO"/>
</dbReference>
<dbReference type="Gene3D" id="3.40.50.880">
    <property type="match status" value="1"/>
</dbReference>
<feature type="active site" description="Charge relay system" evidence="7">
    <location>
        <position position="171"/>
    </location>
</feature>
<dbReference type="NCBIfam" id="TIGR03800">
    <property type="entry name" value="PLP_synth_Pdx2"/>
    <property type="match status" value="1"/>
</dbReference>
<sequence>MNVGLLGLQGAFLDHIRHLKTLNADYTIVRDSKGLEKIDRLIIPGGESTVMMKFLTLFHMTGLLQKRIDQGMPVWGICAGSILLAKKQDNKNGILNALEIKVQRNAYGRQAASEQKNIDIPILQRFDFPALFIRAPRIVSCENRVEVMARSDNDPVFIRQEYIMATTFHPELTDDPVFHEYFLNL</sequence>
<dbReference type="GO" id="GO:0004359">
    <property type="term" value="F:glutaminase activity"/>
    <property type="evidence" value="ECO:0007669"/>
    <property type="project" value="UniProtKB-EC"/>
</dbReference>
<evidence type="ECO:0000256" key="6">
    <source>
        <dbReference type="ARBA" id="ARBA00049534"/>
    </source>
</evidence>
<dbReference type="GO" id="GO:0042823">
    <property type="term" value="P:pyridoxal phosphate biosynthetic process"/>
    <property type="evidence" value="ECO:0007669"/>
    <property type="project" value="InterPro"/>
</dbReference>
<keyword evidence="5" id="KW-0456">Lyase</keyword>
<dbReference type="AlphaFoldDB" id="A0A975GI47"/>
<feature type="active site" description="Nucleophile" evidence="7">
    <location>
        <position position="78"/>
    </location>
</feature>
<protein>
    <recommendedName>
        <fullName evidence="2">glutaminase</fullName>
        <ecNumber evidence="2">3.5.1.2</ecNumber>
    </recommendedName>
</protein>
<organism evidence="9 10">
    <name type="scientific">Desulfonema limicola</name>
    <dbReference type="NCBI Taxonomy" id="45656"/>
    <lineage>
        <taxon>Bacteria</taxon>
        <taxon>Pseudomonadati</taxon>
        <taxon>Thermodesulfobacteriota</taxon>
        <taxon>Desulfobacteria</taxon>
        <taxon>Desulfobacterales</taxon>
        <taxon>Desulfococcaceae</taxon>
        <taxon>Desulfonema</taxon>
    </lineage>
</organism>
<dbReference type="GO" id="GO:1903600">
    <property type="term" value="C:glutaminase complex"/>
    <property type="evidence" value="ECO:0007669"/>
    <property type="project" value="TreeGrafter"/>
</dbReference>
<evidence type="ECO:0000256" key="8">
    <source>
        <dbReference type="PIRSR" id="PIRSR005639-2"/>
    </source>
</evidence>
<dbReference type="KEGG" id="dli:dnl_38300"/>
<proteinExistence type="inferred from homology"/>
<keyword evidence="4" id="KW-0315">Glutamine amidotransferase</keyword>
<dbReference type="GO" id="GO:0005829">
    <property type="term" value="C:cytosol"/>
    <property type="evidence" value="ECO:0007669"/>
    <property type="project" value="TreeGrafter"/>
</dbReference>
<comment type="catalytic activity">
    <reaction evidence="6">
        <text>L-glutamine + H2O = L-glutamate + NH4(+)</text>
        <dbReference type="Rhea" id="RHEA:15889"/>
        <dbReference type="ChEBI" id="CHEBI:15377"/>
        <dbReference type="ChEBI" id="CHEBI:28938"/>
        <dbReference type="ChEBI" id="CHEBI:29985"/>
        <dbReference type="ChEBI" id="CHEBI:58359"/>
        <dbReference type="EC" id="3.5.1.2"/>
    </reaction>
</comment>